<feature type="transmembrane region" description="Helical" evidence="6">
    <location>
        <begin position="406"/>
        <end position="428"/>
    </location>
</feature>
<feature type="transmembrane region" description="Helical" evidence="6">
    <location>
        <begin position="49"/>
        <end position="73"/>
    </location>
</feature>
<dbReference type="CDD" id="cd00761">
    <property type="entry name" value="Glyco_tranf_GTA_type"/>
    <property type="match status" value="1"/>
</dbReference>
<dbReference type="PANTHER" id="PTHR30250">
    <property type="entry name" value="PST FAMILY PREDICTED COLANIC ACID TRANSPORTER"/>
    <property type="match status" value="1"/>
</dbReference>
<dbReference type="Gene3D" id="3.90.550.10">
    <property type="entry name" value="Spore Coat Polysaccharide Biosynthesis Protein SpsA, Chain A"/>
    <property type="match status" value="1"/>
</dbReference>
<evidence type="ECO:0000256" key="6">
    <source>
        <dbReference type="SAM" id="Phobius"/>
    </source>
</evidence>
<evidence type="ECO:0000313" key="8">
    <source>
        <dbReference type="EMBL" id="PVX72842.1"/>
    </source>
</evidence>
<proteinExistence type="predicted"/>
<evidence type="ECO:0000259" key="7">
    <source>
        <dbReference type="Pfam" id="PF00535"/>
    </source>
</evidence>
<keyword evidence="3 6" id="KW-0812">Transmembrane</keyword>
<evidence type="ECO:0000313" key="9">
    <source>
        <dbReference type="Proteomes" id="UP000245712"/>
    </source>
</evidence>
<feature type="domain" description="Glycosyltransferase 2-like" evidence="7">
    <location>
        <begin position="464"/>
        <end position="584"/>
    </location>
</feature>
<dbReference type="InterPro" id="IPR029044">
    <property type="entry name" value="Nucleotide-diphossugar_trans"/>
</dbReference>
<dbReference type="PANTHER" id="PTHR30250:SF11">
    <property type="entry name" value="O-ANTIGEN TRANSPORTER-RELATED"/>
    <property type="match status" value="1"/>
</dbReference>
<dbReference type="InterPro" id="IPR001173">
    <property type="entry name" value="Glyco_trans_2-like"/>
</dbReference>
<dbReference type="InterPro" id="IPR002797">
    <property type="entry name" value="Polysacc_synth"/>
</dbReference>
<dbReference type="Pfam" id="PF01943">
    <property type="entry name" value="Polysacc_synt"/>
    <property type="match status" value="1"/>
</dbReference>
<keyword evidence="4 6" id="KW-1133">Transmembrane helix</keyword>
<feature type="transmembrane region" description="Helical" evidence="6">
    <location>
        <begin position="177"/>
        <end position="196"/>
    </location>
</feature>
<reference evidence="8 9" key="1">
    <citation type="submission" date="2018-05" db="EMBL/GenBank/DDBJ databases">
        <title>Genomic Encyclopedia of Type Strains, Phase IV (KMG-V): Genome sequencing to study the core and pangenomes of soil and plant-associated prokaryotes.</title>
        <authorList>
            <person name="Whitman W."/>
        </authorList>
    </citation>
    <scope>NUCLEOTIDE SEQUENCE [LARGE SCALE GENOMIC DNA]</scope>
    <source>
        <strain evidence="8 9">SCZa-39</strain>
    </source>
</reference>
<comment type="caution">
    <text evidence="8">The sequence shown here is derived from an EMBL/GenBank/DDBJ whole genome shotgun (WGS) entry which is preliminary data.</text>
</comment>
<feature type="transmembrane region" description="Helical" evidence="6">
    <location>
        <begin position="340"/>
        <end position="360"/>
    </location>
</feature>
<evidence type="ECO:0000256" key="1">
    <source>
        <dbReference type="ARBA" id="ARBA00004651"/>
    </source>
</evidence>
<dbReference type="Proteomes" id="UP000245712">
    <property type="component" value="Unassembled WGS sequence"/>
</dbReference>
<name>A0ABX5KF69_9BURK</name>
<dbReference type="SUPFAM" id="SSF53448">
    <property type="entry name" value="Nucleotide-diphospho-sugar transferases"/>
    <property type="match status" value="1"/>
</dbReference>
<dbReference type="EMBL" id="QEOB01000023">
    <property type="protein sequence ID" value="PVX72842.1"/>
    <property type="molecule type" value="Genomic_DNA"/>
</dbReference>
<protein>
    <submittedName>
        <fullName evidence="8">O-antigen/teichoic acid export membrane protein</fullName>
    </submittedName>
</protein>
<feature type="transmembrane region" description="Helical" evidence="6">
    <location>
        <begin position="93"/>
        <end position="111"/>
    </location>
</feature>
<feature type="transmembrane region" description="Helical" evidence="6">
    <location>
        <begin position="380"/>
        <end position="400"/>
    </location>
</feature>
<evidence type="ECO:0000256" key="5">
    <source>
        <dbReference type="ARBA" id="ARBA00023136"/>
    </source>
</evidence>
<gene>
    <name evidence="8" type="ORF">C7402_12381</name>
</gene>
<evidence type="ECO:0000256" key="3">
    <source>
        <dbReference type="ARBA" id="ARBA00022692"/>
    </source>
</evidence>
<feature type="transmembrane region" description="Helical" evidence="6">
    <location>
        <begin position="311"/>
        <end position="334"/>
    </location>
</feature>
<sequence length="726" mass="78590">MIRPYKMNARTRDAWSMMLLAVSSLGSAAFAFAVQVVLARLLPPESFGHFASALAVITIIAPAVGFGLPAFWLKAYGTEGWTAIRWMDVSVSFVRRSSVLCLIAACLWALAQPWDVGVNIVLLMPALLTQGAIEMAAAKFQLEERFGLVAIWQILQNLGRFGFLVACGAFHAGSTVIALGFGVIGALISIGAWISIKGLIGGSAQLAGHGKRPSEDGIFGTPNAPKMKELWRNAMPFGLASVIFYAYNQSGLVLLSHLGSSSDTAVFSVAITVLSALYLAPTVLFQKLLMPRFHRWAALRDGRLAAAYRTGNLWMVITGLGTAAIAALAVPVVLPLVFGARYTAAVPTVTLMTLCVPFRFLTTSASSVMTTSNLIRVRNYCASAALLFSVILSCALVPLYGLKGAAIATVLGEALWAAVSVASARIYVLRGKGNNMDSELSESSRKSAENVMEASDGTGELPVSVVIPCFNCSRTIERAIASIAAQTARPREVILVDDCSTDGTREFIGTVISGYETGWIKLVKLVSNSGPGKARNVGWSMARQPYIAFLDSDDAWHPRKLEVQCGWMLRNQDVAITGHPVAELDARARFDSIALLDVNEPKAVSRAKVLFSNRFTPSSIVMRSDCSSRFDEKKRHAEDYFMLLGVFLMDGGKGSLFSTPLSYVYKSQFGASSGLSAQLWKIQQGEQDNYLHFRKIGAITNVEWVCFSILSAMKYLRRCVISRKFA</sequence>
<organism evidence="8 9">
    <name type="scientific">Paraburkholderia unamae</name>
    <dbReference type="NCBI Taxonomy" id="219649"/>
    <lineage>
        <taxon>Bacteria</taxon>
        <taxon>Pseudomonadati</taxon>
        <taxon>Pseudomonadota</taxon>
        <taxon>Betaproteobacteria</taxon>
        <taxon>Burkholderiales</taxon>
        <taxon>Burkholderiaceae</taxon>
        <taxon>Paraburkholderia</taxon>
    </lineage>
</organism>
<comment type="subcellular location">
    <subcellularLocation>
        <location evidence="1">Cell membrane</location>
        <topology evidence="1">Multi-pass membrane protein</topology>
    </subcellularLocation>
</comment>
<keyword evidence="2" id="KW-1003">Cell membrane</keyword>
<accession>A0ABX5KF69</accession>
<evidence type="ECO:0000256" key="4">
    <source>
        <dbReference type="ARBA" id="ARBA00022989"/>
    </source>
</evidence>
<keyword evidence="9" id="KW-1185">Reference proteome</keyword>
<dbReference type="InterPro" id="IPR050833">
    <property type="entry name" value="Poly_Biosynth_Transport"/>
</dbReference>
<keyword evidence="5 6" id="KW-0472">Membrane</keyword>
<feature type="transmembrane region" description="Helical" evidence="6">
    <location>
        <begin position="267"/>
        <end position="290"/>
    </location>
</feature>
<evidence type="ECO:0000256" key="2">
    <source>
        <dbReference type="ARBA" id="ARBA00022475"/>
    </source>
</evidence>
<dbReference type="Pfam" id="PF00535">
    <property type="entry name" value="Glycos_transf_2"/>
    <property type="match status" value="1"/>
</dbReference>